<reference evidence="7" key="1">
    <citation type="journal article" date="2014" name="Front. Microbiol.">
        <title>High frequency of phylogenetically diverse reductive dehalogenase-homologous genes in deep subseafloor sedimentary metagenomes.</title>
        <authorList>
            <person name="Kawai M."/>
            <person name="Futagami T."/>
            <person name="Toyoda A."/>
            <person name="Takaki Y."/>
            <person name="Nishi S."/>
            <person name="Hori S."/>
            <person name="Arai W."/>
            <person name="Tsubouchi T."/>
            <person name="Morono Y."/>
            <person name="Uchiyama I."/>
            <person name="Ito T."/>
            <person name="Fujiyama A."/>
            <person name="Inagaki F."/>
            <person name="Takami H."/>
        </authorList>
    </citation>
    <scope>NUCLEOTIDE SEQUENCE</scope>
    <source>
        <strain evidence="7">Expedition CK06-06</strain>
    </source>
</reference>
<dbReference type="Pfam" id="PF01177">
    <property type="entry name" value="Asp_Glu_race"/>
    <property type="match status" value="1"/>
</dbReference>
<keyword evidence="3" id="KW-0133">Cell shape</keyword>
<evidence type="ECO:0000313" key="7">
    <source>
        <dbReference type="EMBL" id="GAH20039.1"/>
    </source>
</evidence>
<evidence type="ECO:0000256" key="4">
    <source>
        <dbReference type="ARBA" id="ARBA00022984"/>
    </source>
</evidence>
<dbReference type="EMBL" id="BARU01003042">
    <property type="protein sequence ID" value="GAH20039.1"/>
    <property type="molecule type" value="Genomic_DNA"/>
</dbReference>
<dbReference type="InterPro" id="IPR018187">
    <property type="entry name" value="Asp/Glu_racemase_AS_1"/>
</dbReference>
<gene>
    <name evidence="7" type="ORF">S03H2_06806</name>
</gene>
<dbReference type="HAMAP" id="MF_00258">
    <property type="entry name" value="Glu_racemase"/>
    <property type="match status" value="1"/>
</dbReference>
<dbReference type="Gene3D" id="3.40.50.1860">
    <property type="match status" value="2"/>
</dbReference>
<evidence type="ECO:0000256" key="1">
    <source>
        <dbReference type="ARBA" id="ARBA00001602"/>
    </source>
</evidence>
<comment type="catalytic activity">
    <reaction evidence="1">
        <text>L-glutamate = D-glutamate</text>
        <dbReference type="Rhea" id="RHEA:12813"/>
        <dbReference type="ChEBI" id="CHEBI:29985"/>
        <dbReference type="ChEBI" id="CHEBI:29986"/>
        <dbReference type="EC" id="5.1.1.3"/>
    </reaction>
</comment>
<evidence type="ECO:0000256" key="2">
    <source>
        <dbReference type="ARBA" id="ARBA00013090"/>
    </source>
</evidence>
<proteinExistence type="inferred from homology"/>
<dbReference type="FunFam" id="3.40.50.1860:FF:000001">
    <property type="entry name" value="Glutamate racemase"/>
    <property type="match status" value="1"/>
</dbReference>
<dbReference type="NCBIfam" id="TIGR00067">
    <property type="entry name" value="glut_race"/>
    <property type="match status" value="1"/>
</dbReference>
<dbReference type="PANTHER" id="PTHR21198">
    <property type="entry name" value="GLUTAMATE RACEMASE"/>
    <property type="match status" value="1"/>
</dbReference>
<keyword evidence="6" id="KW-0961">Cell wall biogenesis/degradation</keyword>
<name>X1ESB0_9ZZZZ</name>
<accession>X1ESB0</accession>
<dbReference type="GO" id="GO:0009252">
    <property type="term" value="P:peptidoglycan biosynthetic process"/>
    <property type="evidence" value="ECO:0007669"/>
    <property type="project" value="UniProtKB-KW"/>
</dbReference>
<dbReference type="SUPFAM" id="SSF53681">
    <property type="entry name" value="Aspartate/glutamate racemase"/>
    <property type="match status" value="2"/>
</dbReference>
<keyword evidence="5" id="KW-0413">Isomerase</keyword>
<dbReference type="GO" id="GO:0071555">
    <property type="term" value="P:cell wall organization"/>
    <property type="evidence" value="ECO:0007669"/>
    <property type="project" value="UniProtKB-KW"/>
</dbReference>
<dbReference type="PROSITE" id="PS00924">
    <property type="entry name" value="ASP_GLU_RACEMASE_2"/>
    <property type="match status" value="1"/>
</dbReference>
<evidence type="ECO:0000256" key="6">
    <source>
        <dbReference type="ARBA" id="ARBA00023316"/>
    </source>
</evidence>
<dbReference type="EC" id="5.1.1.3" evidence="2"/>
<keyword evidence="4" id="KW-0573">Peptidoglycan synthesis</keyword>
<dbReference type="PANTHER" id="PTHR21198:SF2">
    <property type="entry name" value="GLUTAMATE RACEMASE"/>
    <property type="match status" value="1"/>
</dbReference>
<sequence length="275" mass="30799">KGYQMKVQAIGFLDSGLGGLSVVKEVKKLLPREDIEYFADNLRQPYGEKNQNELLDYTLQIISFLIKKKIKICVIACNTATAAGLKKAREYFSIPIIGVIQPAVQDATKKTSNKRIGVIATEFTTKNRAYPKEIKSIDPEIKVFSNFCPEFVSIVEAGKFTAPETYEVAREYLKPLKEAQIDTLILGCTHYSFLKRAISDIMGPGVILVDPAVSTLLTLKEVLIQKGILKEEGKGEENYYTTGLPEKVEKTAKIILDSDNFEIQKVKLEELEQNI</sequence>
<dbReference type="InterPro" id="IPR033134">
    <property type="entry name" value="Asp/Glu_racemase_AS_2"/>
</dbReference>
<protein>
    <recommendedName>
        <fullName evidence="2">glutamate racemase</fullName>
        <ecNumber evidence="2">5.1.1.3</ecNumber>
    </recommendedName>
</protein>
<dbReference type="InterPro" id="IPR015942">
    <property type="entry name" value="Asp/Glu/hydantoin_racemase"/>
</dbReference>
<evidence type="ECO:0000256" key="3">
    <source>
        <dbReference type="ARBA" id="ARBA00022960"/>
    </source>
</evidence>
<comment type="caution">
    <text evidence="7">The sequence shown here is derived from an EMBL/GenBank/DDBJ whole genome shotgun (WGS) entry which is preliminary data.</text>
</comment>
<dbReference type="PROSITE" id="PS00923">
    <property type="entry name" value="ASP_GLU_RACEMASE_1"/>
    <property type="match status" value="1"/>
</dbReference>
<dbReference type="InterPro" id="IPR001920">
    <property type="entry name" value="Asp/Glu_race"/>
</dbReference>
<dbReference type="GO" id="GO:0008360">
    <property type="term" value="P:regulation of cell shape"/>
    <property type="evidence" value="ECO:0007669"/>
    <property type="project" value="UniProtKB-KW"/>
</dbReference>
<feature type="non-terminal residue" evidence="7">
    <location>
        <position position="1"/>
    </location>
</feature>
<evidence type="ECO:0000256" key="5">
    <source>
        <dbReference type="ARBA" id="ARBA00023235"/>
    </source>
</evidence>
<dbReference type="InterPro" id="IPR004391">
    <property type="entry name" value="Glu_race"/>
</dbReference>
<dbReference type="GO" id="GO:0008881">
    <property type="term" value="F:glutamate racemase activity"/>
    <property type="evidence" value="ECO:0007669"/>
    <property type="project" value="UniProtKB-EC"/>
</dbReference>
<dbReference type="AlphaFoldDB" id="X1ESB0"/>
<organism evidence="7">
    <name type="scientific">marine sediment metagenome</name>
    <dbReference type="NCBI Taxonomy" id="412755"/>
    <lineage>
        <taxon>unclassified sequences</taxon>
        <taxon>metagenomes</taxon>
        <taxon>ecological metagenomes</taxon>
    </lineage>
</organism>